<accession>A0AAE0GUI2</accession>
<proteinExistence type="predicted"/>
<reference evidence="2 3" key="1">
    <citation type="journal article" date="2015" name="Genome Biol. Evol.">
        <title>Comparative Genomics of a Bacterivorous Green Alga Reveals Evolutionary Causalities and Consequences of Phago-Mixotrophic Mode of Nutrition.</title>
        <authorList>
            <person name="Burns J.A."/>
            <person name="Paasch A."/>
            <person name="Narechania A."/>
            <person name="Kim E."/>
        </authorList>
    </citation>
    <scope>NUCLEOTIDE SEQUENCE [LARGE SCALE GENOMIC DNA]</scope>
    <source>
        <strain evidence="2 3">PLY_AMNH</strain>
    </source>
</reference>
<evidence type="ECO:0000313" key="3">
    <source>
        <dbReference type="Proteomes" id="UP001190700"/>
    </source>
</evidence>
<organism evidence="2 3">
    <name type="scientific">Cymbomonas tetramitiformis</name>
    <dbReference type="NCBI Taxonomy" id="36881"/>
    <lineage>
        <taxon>Eukaryota</taxon>
        <taxon>Viridiplantae</taxon>
        <taxon>Chlorophyta</taxon>
        <taxon>Pyramimonadophyceae</taxon>
        <taxon>Pyramimonadales</taxon>
        <taxon>Pyramimonadaceae</taxon>
        <taxon>Cymbomonas</taxon>
    </lineage>
</organism>
<feature type="region of interest" description="Disordered" evidence="1">
    <location>
        <begin position="63"/>
        <end position="84"/>
    </location>
</feature>
<sequence length="162" mass="17674">MAGGPDSQKANADDEPVGFDQNETLSPADSEQDMMKKLLQQQQQQLAQQSAVTAAMMEQLTHLNADKAKGDGAGSSAQAKGDKELVRRQTLPYCPYREDNPYPTCPATLETRMPQLFDLYGARTFASLNKKASSSLKYEQLVLGPALANLYDAVQFLTTPLS</sequence>
<gene>
    <name evidence="2" type="ORF">CYMTET_7696</name>
</gene>
<name>A0AAE0GUI2_9CHLO</name>
<protein>
    <submittedName>
        <fullName evidence="2">Uncharacterized protein</fullName>
    </submittedName>
</protein>
<evidence type="ECO:0000256" key="1">
    <source>
        <dbReference type="SAM" id="MobiDB-lite"/>
    </source>
</evidence>
<dbReference type="Proteomes" id="UP001190700">
    <property type="component" value="Unassembled WGS sequence"/>
</dbReference>
<keyword evidence="3" id="KW-1185">Reference proteome</keyword>
<dbReference type="EMBL" id="LGRX02002208">
    <property type="protein sequence ID" value="KAK3284664.1"/>
    <property type="molecule type" value="Genomic_DNA"/>
</dbReference>
<feature type="compositionally biased region" description="Low complexity" evidence="1">
    <location>
        <begin position="38"/>
        <end position="47"/>
    </location>
</feature>
<dbReference type="AlphaFoldDB" id="A0AAE0GUI2"/>
<feature type="region of interest" description="Disordered" evidence="1">
    <location>
        <begin position="1"/>
        <end position="47"/>
    </location>
</feature>
<comment type="caution">
    <text evidence="2">The sequence shown here is derived from an EMBL/GenBank/DDBJ whole genome shotgun (WGS) entry which is preliminary data.</text>
</comment>
<evidence type="ECO:0000313" key="2">
    <source>
        <dbReference type="EMBL" id="KAK3284664.1"/>
    </source>
</evidence>